<dbReference type="Pfam" id="PF13855">
    <property type="entry name" value="LRR_8"/>
    <property type="match status" value="1"/>
</dbReference>
<dbReference type="PANTHER" id="PTHR15454:SF56">
    <property type="entry name" value="PROTEIN PHOSPHATASE 1 REGULATORY SUBUNIT 7-RELATED"/>
    <property type="match status" value="1"/>
</dbReference>
<sequence length="419" mass="46673">MDSNEEKIIEAKEHVVDETAADAKPTVTPPELPLDWTKIGSEQPAMVIRYPSDVLEFSNSPEETELTIVGTAGHKITKMGTDLASRCSPNLTHLVLRSHLIHKMEGLRGFEKLELLELYDNMVDSLDDLNEGEDGKPGVTLRVLDMSYNAIRDMGPVQFCPNLQELYLANNKLKTMAGLRHLSKLRKIDLGANRLRVMDEEELSGLQDLEELWLGKNKIERIGGISKLTKLRRLDVQSNRLTAIENLSSQVDTLEELYLANNGISDEGATCETGLALPFSKLNTLDLSKNRLTTTTPFVHIHSLEELWLSSNDIKTFDDVEPIAILGSRDGACLEGIYLEYNPVSKEFDYRKRIAAMLPSLNQIDADWIGGIASHGLGSSGNLSGQSLEARMKMMQELTIARARAQQEQEQRAKENGSD</sequence>
<dbReference type="AlphaFoldDB" id="A0A6S9A8I7"/>
<dbReference type="InterPro" id="IPR032675">
    <property type="entry name" value="LRR_dom_sf"/>
</dbReference>
<evidence type="ECO:0000256" key="2">
    <source>
        <dbReference type="ARBA" id="ARBA00022737"/>
    </source>
</evidence>
<evidence type="ECO:0008006" key="4">
    <source>
        <dbReference type="Google" id="ProtNLM"/>
    </source>
</evidence>
<protein>
    <recommendedName>
        <fullName evidence="4">Protein phosphatase 1 regulatory subunit 7</fullName>
    </recommendedName>
</protein>
<dbReference type="Pfam" id="PF12799">
    <property type="entry name" value="LRR_4"/>
    <property type="match status" value="1"/>
</dbReference>
<dbReference type="GO" id="GO:0005737">
    <property type="term" value="C:cytoplasm"/>
    <property type="evidence" value="ECO:0007669"/>
    <property type="project" value="TreeGrafter"/>
</dbReference>
<dbReference type="PANTHER" id="PTHR15454">
    <property type="entry name" value="NISCHARIN RELATED"/>
    <property type="match status" value="1"/>
</dbReference>
<reference evidence="3" key="1">
    <citation type="submission" date="2021-01" db="EMBL/GenBank/DDBJ databases">
        <authorList>
            <person name="Corre E."/>
            <person name="Pelletier E."/>
            <person name="Niang G."/>
            <person name="Scheremetjew M."/>
            <person name="Finn R."/>
            <person name="Kale V."/>
            <person name="Holt S."/>
            <person name="Cochrane G."/>
            <person name="Meng A."/>
            <person name="Brown T."/>
            <person name="Cohen L."/>
        </authorList>
    </citation>
    <scope>NUCLEOTIDE SEQUENCE</scope>
    <source>
        <strain evidence="3">GSO104</strain>
    </source>
</reference>
<gene>
    <name evidence="3" type="ORF">DBRI00130_LOCUS31867</name>
</gene>
<dbReference type="InterPro" id="IPR003591">
    <property type="entry name" value="Leu-rich_rpt_typical-subtyp"/>
</dbReference>
<dbReference type="Gene3D" id="3.80.10.10">
    <property type="entry name" value="Ribonuclease Inhibitor"/>
    <property type="match status" value="3"/>
</dbReference>
<dbReference type="SMART" id="SM00365">
    <property type="entry name" value="LRR_SD22"/>
    <property type="match status" value="9"/>
</dbReference>
<keyword evidence="1" id="KW-0433">Leucine-rich repeat</keyword>
<keyword evidence="2" id="KW-0677">Repeat</keyword>
<name>A0A6S9A8I7_9STRA</name>
<proteinExistence type="predicted"/>
<dbReference type="SUPFAM" id="SSF52058">
    <property type="entry name" value="L domain-like"/>
    <property type="match status" value="1"/>
</dbReference>
<dbReference type="Pfam" id="PF13516">
    <property type="entry name" value="LRR_6"/>
    <property type="match status" value="1"/>
</dbReference>
<dbReference type="InterPro" id="IPR001611">
    <property type="entry name" value="Leu-rich_rpt"/>
</dbReference>
<dbReference type="PROSITE" id="PS51450">
    <property type="entry name" value="LRR"/>
    <property type="match status" value="5"/>
</dbReference>
<dbReference type="InterPro" id="IPR025875">
    <property type="entry name" value="Leu-rich_rpt_4"/>
</dbReference>
<accession>A0A6S9A8I7</accession>
<organism evidence="3">
    <name type="scientific">Ditylum brightwellii</name>
    <dbReference type="NCBI Taxonomy" id="49249"/>
    <lineage>
        <taxon>Eukaryota</taxon>
        <taxon>Sar</taxon>
        <taxon>Stramenopiles</taxon>
        <taxon>Ochrophyta</taxon>
        <taxon>Bacillariophyta</taxon>
        <taxon>Mediophyceae</taxon>
        <taxon>Lithodesmiophycidae</taxon>
        <taxon>Lithodesmiales</taxon>
        <taxon>Lithodesmiaceae</taxon>
        <taxon>Ditylum</taxon>
    </lineage>
</organism>
<evidence type="ECO:0000256" key="1">
    <source>
        <dbReference type="ARBA" id="ARBA00022614"/>
    </source>
</evidence>
<dbReference type="EMBL" id="HBNS01040933">
    <property type="protein sequence ID" value="CAE4639372.1"/>
    <property type="molecule type" value="Transcribed_RNA"/>
</dbReference>
<evidence type="ECO:0000313" key="3">
    <source>
        <dbReference type="EMBL" id="CAE4639372.1"/>
    </source>
</evidence>
<dbReference type="SMART" id="SM00369">
    <property type="entry name" value="LRR_TYP"/>
    <property type="match status" value="5"/>
</dbReference>